<dbReference type="AlphaFoldDB" id="A0A9X2FX11"/>
<dbReference type="PIRSF" id="PIRSF006305">
    <property type="entry name" value="Maf"/>
    <property type="match status" value="1"/>
</dbReference>
<evidence type="ECO:0000256" key="7">
    <source>
        <dbReference type="ARBA" id="ARBA00060749"/>
    </source>
</evidence>
<feature type="site" description="Important for substrate specificity" evidence="9">
    <location>
        <position position="13"/>
    </location>
</feature>
<dbReference type="HAMAP" id="MF_00528">
    <property type="entry name" value="Maf"/>
    <property type="match status" value="1"/>
</dbReference>
<evidence type="ECO:0000256" key="9">
    <source>
        <dbReference type="HAMAP-Rule" id="MF_00528"/>
    </source>
</evidence>
<dbReference type="InterPro" id="IPR029001">
    <property type="entry name" value="ITPase-like_fam"/>
</dbReference>
<dbReference type="Pfam" id="PF02545">
    <property type="entry name" value="Maf"/>
    <property type="match status" value="1"/>
</dbReference>
<dbReference type="SUPFAM" id="SSF52972">
    <property type="entry name" value="ITPase-like"/>
    <property type="match status" value="1"/>
</dbReference>
<comment type="caution">
    <text evidence="10">The sequence shown here is derived from an EMBL/GenBank/DDBJ whole genome shotgun (WGS) entry which is preliminary data.</text>
</comment>
<evidence type="ECO:0000256" key="2">
    <source>
        <dbReference type="ARBA" id="ARBA00022490"/>
    </source>
</evidence>
<dbReference type="NCBIfam" id="TIGR00172">
    <property type="entry name" value="maf"/>
    <property type="match status" value="1"/>
</dbReference>
<accession>A0A9X2FX11</accession>
<dbReference type="InterPro" id="IPR003697">
    <property type="entry name" value="Maf-like"/>
</dbReference>
<protein>
    <recommendedName>
        <fullName evidence="8 9">7-methyl-GTP pyrophosphatase</fullName>
        <shortName evidence="9">m(7)GTP pyrophosphatase</shortName>
        <ecNumber evidence="9">3.6.1.-</ecNumber>
    </recommendedName>
</protein>
<feature type="site" description="Important for substrate specificity" evidence="9">
    <location>
        <position position="157"/>
    </location>
</feature>
<dbReference type="GO" id="GO:0009117">
    <property type="term" value="P:nucleotide metabolic process"/>
    <property type="evidence" value="ECO:0007669"/>
    <property type="project" value="UniProtKB-KW"/>
</dbReference>
<dbReference type="PANTHER" id="PTHR43213">
    <property type="entry name" value="BIFUNCTIONAL DTTP/UTP PYROPHOSPHATASE/METHYLTRANSFERASE PROTEIN-RELATED"/>
    <property type="match status" value="1"/>
</dbReference>
<dbReference type="EMBL" id="JAMZDE010000008">
    <property type="protein sequence ID" value="MCP1340097.1"/>
    <property type="molecule type" value="Genomic_DNA"/>
</dbReference>
<comment type="caution">
    <text evidence="9">Lacks conserved residue(s) required for the propagation of feature annotation.</text>
</comment>
<feature type="active site" description="Proton acceptor" evidence="9">
    <location>
        <position position="72"/>
    </location>
</feature>
<dbReference type="RefSeq" id="WP_253619977.1">
    <property type="nucleotide sequence ID" value="NZ_JAMZDE010000008.1"/>
</dbReference>
<dbReference type="GO" id="GO:0005737">
    <property type="term" value="C:cytoplasm"/>
    <property type="evidence" value="ECO:0007669"/>
    <property type="project" value="UniProtKB-SubCell"/>
</dbReference>
<proteinExistence type="inferred from homology"/>
<comment type="similarity">
    <text evidence="7 9">Belongs to the Maf family. YceF subfamily.</text>
</comment>
<comment type="subcellular location">
    <subcellularLocation>
        <location evidence="1 9">Cytoplasm</location>
    </subcellularLocation>
</comment>
<comment type="catalytic activity">
    <reaction evidence="5 9">
        <text>N(7)-methyl-GTP + H2O = N(7)-methyl-GMP + diphosphate + H(+)</text>
        <dbReference type="Rhea" id="RHEA:58744"/>
        <dbReference type="ChEBI" id="CHEBI:15377"/>
        <dbReference type="ChEBI" id="CHEBI:15378"/>
        <dbReference type="ChEBI" id="CHEBI:33019"/>
        <dbReference type="ChEBI" id="CHEBI:58285"/>
        <dbReference type="ChEBI" id="CHEBI:87133"/>
    </reaction>
</comment>
<comment type="function">
    <text evidence="6 9">Nucleoside triphosphate pyrophosphatase that hydrolyzes 7-methyl-GTP (m(7)GTP). May have a dual role in cell division arrest and in preventing the incorporation of modified nucleotides into cellular nucleic acids.</text>
</comment>
<evidence type="ECO:0000256" key="1">
    <source>
        <dbReference type="ARBA" id="ARBA00004496"/>
    </source>
</evidence>
<dbReference type="FunFam" id="3.90.950.10:FF:000005">
    <property type="entry name" value="7-methyl-GTP pyrophosphatase"/>
    <property type="match status" value="1"/>
</dbReference>
<keyword evidence="11" id="KW-1185">Reference proteome</keyword>
<evidence type="ECO:0000256" key="5">
    <source>
        <dbReference type="ARBA" id="ARBA00050213"/>
    </source>
</evidence>
<keyword evidence="4 9" id="KW-0546">Nucleotide metabolism</keyword>
<dbReference type="CDD" id="cd00555">
    <property type="entry name" value="Maf"/>
    <property type="match status" value="1"/>
</dbReference>
<dbReference type="Proteomes" id="UP001139474">
    <property type="component" value="Unassembled WGS sequence"/>
</dbReference>
<feature type="site" description="Important for substrate specificity" evidence="9">
    <location>
        <position position="73"/>
    </location>
</feature>
<evidence type="ECO:0000313" key="10">
    <source>
        <dbReference type="EMBL" id="MCP1340097.1"/>
    </source>
</evidence>
<sequence length="198" mass="21764">MTLPLILGSGSKYRREILDRLHLNYDVVKPDIDESAINSESPQQLVGRLAEAKARAVEKRMTYDDAIIIGSDQVAVCDGNILGKPGNHENAVQQLSSFVGKTVTFYTGLAVLNTKAQQCEVRVEPFEVEFRQLSTEEIERYVELENPFDCAGSFKSEGLGISLFSGLKGNDPNTLIGLPAIALLDMLRTHGINPLNKD</sequence>
<evidence type="ECO:0000313" key="11">
    <source>
        <dbReference type="Proteomes" id="UP001139474"/>
    </source>
</evidence>
<evidence type="ECO:0000256" key="4">
    <source>
        <dbReference type="ARBA" id="ARBA00023080"/>
    </source>
</evidence>
<comment type="cofactor">
    <cofactor evidence="9">
        <name>a divalent metal cation</name>
        <dbReference type="ChEBI" id="CHEBI:60240"/>
    </cofactor>
</comment>
<name>A0A9X2FX11_9GAMM</name>
<gene>
    <name evidence="10" type="ORF">NJR55_10920</name>
</gene>
<dbReference type="EC" id="3.6.1.-" evidence="9"/>
<evidence type="ECO:0000256" key="6">
    <source>
        <dbReference type="ARBA" id="ARBA00053369"/>
    </source>
</evidence>
<dbReference type="Gene3D" id="3.90.950.10">
    <property type="match status" value="1"/>
</dbReference>
<evidence type="ECO:0000256" key="8">
    <source>
        <dbReference type="ARBA" id="ARBA00068163"/>
    </source>
</evidence>
<organism evidence="10 11">
    <name type="scientific">Idiomarina rhizosphaerae</name>
    <dbReference type="NCBI Taxonomy" id="2961572"/>
    <lineage>
        <taxon>Bacteria</taxon>
        <taxon>Pseudomonadati</taxon>
        <taxon>Pseudomonadota</taxon>
        <taxon>Gammaproteobacteria</taxon>
        <taxon>Alteromonadales</taxon>
        <taxon>Idiomarinaceae</taxon>
        <taxon>Idiomarina</taxon>
    </lineage>
</organism>
<keyword evidence="2 9" id="KW-0963">Cytoplasm</keyword>
<dbReference type="GO" id="GO:0047429">
    <property type="term" value="F:nucleoside triphosphate diphosphatase activity"/>
    <property type="evidence" value="ECO:0007669"/>
    <property type="project" value="InterPro"/>
</dbReference>
<reference evidence="10" key="1">
    <citation type="submission" date="2022-06" db="EMBL/GenBank/DDBJ databases">
        <title>Idiomarina rhizosphaerae M1R2S28.</title>
        <authorList>
            <person name="Sun J.-Q."/>
            <person name="Li L.-F."/>
        </authorList>
    </citation>
    <scope>NUCLEOTIDE SEQUENCE</scope>
    <source>
        <strain evidence="10">M1R2S28</strain>
    </source>
</reference>
<evidence type="ECO:0000256" key="3">
    <source>
        <dbReference type="ARBA" id="ARBA00022801"/>
    </source>
</evidence>
<keyword evidence="3 9" id="KW-0378">Hydrolase</keyword>
<dbReference type="PANTHER" id="PTHR43213:SF10">
    <property type="entry name" value="7-METHYL-GTP PYROPHOSPHATASE"/>
    <property type="match status" value="1"/>
</dbReference>